<name>A0A346TLF6_NARPA</name>
<comment type="pathway">
    <text evidence="2">Alkaloid biosynthesis.</text>
</comment>
<comment type="catalytic activity">
    <reaction evidence="12">
        <text>4'-O-methylnorbelladine + reduced [NADPH--hemoprotein reductase] + O2 = (10bS,4aR)-noroxomaritidine + oxidized [NADPH--hemoprotein reductase] + 2 H2O + H(+)</text>
        <dbReference type="Rhea" id="RHEA:51264"/>
        <dbReference type="Rhea" id="RHEA-COMP:11964"/>
        <dbReference type="Rhea" id="RHEA-COMP:11965"/>
        <dbReference type="ChEBI" id="CHEBI:15377"/>
        <dbReference type="ChEBI" id="CHEBI:15378"/>
        <dbReference type="ChEBI" id="CHEBI:15379"/>
        <dbReference type="ChEBI" id="CHEBI:57618"/>
        <dbReference type="ChEBI" id="CHEBI:58210"/>
        <dbReference type="ChEBI" id="CHEBI:133993"/>
        <dbReference type="ChEBI" id="CHEBI:133996"/>
        <dbReference type="EC" id="1.14.19.50"/>
    </reaction>
</comment>
<evidence type="ECO:0000256" key="1">
    <source>
        <dbReference type="ARBA" id="ARBA00004167"/>
    </source>
</evidence>
<proteinExistence type="evidence at transcript level"/>
<comment type="catalytic activity">
    <reaction evidence="13">
        <text>4'-O-methylnorbelladine + reduced [NADPH--hemoprotein reductase] + O2 = (10bR,4aS)-noroxomaritidine + oxidized [NADPH--hemoprotein reductase] + 2 H2O + H(+)</text>
        <dbReference type="Rhea" id="RHEA:51260"/>
        <dbReference type="Rhea" id="RHEA-COMP:11964"/>
        <dbReference type="Rhea" id="RHEA-COMP:11965"/>
        <dbReference type="ChEBI" id="CHEBI:15377"/>
        <dbReference type="ChEBI" id="CHEBI:15378"/>
        <dbReference type="ChEBI" id="CHEBI:15379"/>
        <dbReference type="ChEBI" id="CHEBI:57618"/>
        <dbReference type="ChEBI" id="CHEBI:58210"/>
        <dbReference type="ChEBI" id="CHEBI:133993"/>
        <dbReference type="ChEBI" id="CHEBI:133995"/>
        <dbReference type="EC" id="1.14.19.50"/>
    </reaction>
</comment>
<dbReference type="GO" id="GO:0009820">
    <property type="term" value="P:alkaloid metabolic process"/>
    <property type="evidence" value="ECO:0007669"/>
    <property type="project" value="UniProtKB-KW"/>
</dbReference>
<evidence type="ECO:0000256" key="7">
    <source>
        <dbReference type="ARBA" id="ARBA00022989"/>
    </source>
</evidence>
<dbReference type="Gene3D" id="1.10.630.10">
    <property type="entry name" value="Cytochrome P450"/>
    <property type="match status" value="1"/>
</dbReference>
<dbReference type="AlphaFoldDB" id="A0A346TLF6"/>
<dbReference type="PANTHER" id="PTHR24296">
    <property type="entry name" value="CYTOCHROME P450"/>
    <property type="match status" value="1"/>
</dbReference>
<dbReference type="PRINTS" id="PR00385">
    <property type="entry name" value="P450"/>
</dbReference>
<dbReference type="GO" id="GO:0006629">
    <property type="term" value="P:lipid metabolic process"/>
    <property type="evidence" value="ECO:0007669"/>
    <property type="project" value="UniProtKB-ARBA"/>
</dbReference>
<dbReference type="InterPro" id="IPR002401">
    <property type="entry name" value="Cyt_P450_E_grp-I"/>
</dbReference>
<dbReference type="CDD" id="cd11064">
    <property type="entry name" value="CYP86A"/>
    <property type="match status" value="1"/>
</dbReference>
<evidence type="ECO:0000256" key="9">
    <source>
        <dbReference type="ARBA" id="ARBA00023004"/>
    </source>
</evidence>
<keyword evidence="5" id="KW-0812">Transmembrane</keyword>
<dbReference type="InterPro" id="IPR036396">
    <property type="entry name" value="Cyt_P450_sf"/>
</dbReference>
<dbReference type="GO" id="GO:0020037">
    <property type="term" value="F:heme binding"/>
    <property type="evidence" value="ECO:0007669"/>
    <property type="project" value="InterPro"/>
</dbReference>
<evidence type="ECO:0000256" key="3">
    <source>
        <dbReference type="ARBA" id="ARBA00010617"/>
    </source>
</evidence>
<comment type="subcellular location">
    <subcellularLocation>
        <location evidence="1">Membrane</location>
        <topology evidence="1">Single-pass membrane protein</topology>
    </subcellularLocation>
</comment>
<evidence type="ECO:0000256" key="13">
    <source>
        <dbReference type="ARBA" id="ARBA00049170"/>
    </source>
</evidence>
<keyword evidence="6 14" id="KW-0479">Metal-binding</keyword>
<dbReference type="EMBL" id="MF979870">
    <property type="protein sequence ID" value="AXU39906.1"/>
    <property type="molecule type" value="mRNA"/>
</dbReference>
<evidence type="ECO:0000256" key="2">
    <source>
        <dbReference type="ARBA" id="ARBA00004913"/>
    </source>
</evidence>
<keyword evidence="7" id="KW-1133">Transmembrane helix</keyword>
<evidence type="ECO:0000256" key="12">
    <source>
        <dbReference type="ARBA" id="ARBA00048529"/>
    </source>
</evidence>
<dbReference type="SUPFAM" id="SSF48264">
    <property type="entry name" value="Cytochrome P450"/>
    <property type="match status" value="1"/>
</dbReference>
<dbReference type="Pfam" id="PF00067">
    <property type="entry name" value="p450"/>
    <property type="match status" value="1"/>
</dbReference>
<keyword evidence="4" id="KW-0017">Alkaloid metabolism</keyword>
<gene>
    <name evidence="16" type="primary">CYP96T1</name>
</gene>
<feature type="binding site" description="axial binding residue" evidence="14">
    <location>
        <position position="479"/>
    </location>
    <ligand>
        <name>heme</name>
        <dbReference type="ChEBI" id="CHEBI:30413"/>
    </ligand>
    <ligandPart>
        <name>Fe</name>
        <dbReference type="ChEBI" id="CHEBI:18248"/>
    </ligandPart>
</feature>
<dbReference type="GO" id="GO:0016705">
    <property type="term" value="F:oxidoreductase activity, acting on paired donors, with incorporation or reduction of molecular oxygen"/>
    <property type="evidence" value="ECO:0007669"/>
    <property type="project" value="InterPro"/>
</dbReference>
<keyword evidence="10" id="KW-0472">Membrane</keyword>
<keyword evidence="15" id="KW-0503">Monooxygenase</keyword>
<dbReference type="PRINTS" id="PR00463">
    <property type="entry name" value="EP450I"/>
</dbReference>
<evidence type="ECO:0000256" key="10">
    <source>
        <dbReference type="ARBA" id="ARBA00023136"/>
    </source>
</evidence>
<dbReference type="EC" id="1.14.19.50" evidence="11"/>
<evidence type="ECO:0000256" key="8">
    <source>
        <dbReference type="ARBA" id="ARBA00023002"/>
    </source>
</evidence>
<dbReference type="InterPro" id="IPR001128">
    <property type="entry name" value="Cyt_P450"/>
</dbReference>
<evidence type="ECO:0000256" key="6">
    <source>
        <dbReference type="ARBA" id="ARBA00022723"/>
    </source>
</evidence>
<organism evidence="16">
    <name type="scientific">Narcissus papyraceus</name>
    <name type="common">Paperwhite narcissus</name>
    <dbReference type="NCBI Taxonomy" id="54854"/>
    <lineage>
        <taxon>Eukaryota</taxon>
        <taxon>Viridiplantae</taxon>
        <taxon>Streptophyta</taxon>
        <taxon>Embryophyta</taxon>
        <taxon>Tracheophyta</taxon>
        <taxon>Spermatophyta</taxon>
        <taxon>Magnoliopsida</taxon>
        <taxon>Liliopsida</taxon>
        <taxon>Asparagales</taxon>
        <taxon>Amaryllidaceae</taxon>
        <taxon>Amaryllidoideae</taxon>
        <taxon>Narcissus</taxon>
    </lineage>
</organism>
<dbReference type="PROSITE" id="PS00086">
    <property type="entry name" value="CYTOCHROME_P450"/>
    <property type="match status" value="1"/>
</dbReference>
<comment type="cofactor">
    <cofactor evidence="14">
        <name>heme</name>
        <dbReference type="ChEBI" id="CHEBI:30413"/>
    </cofactor>
</comment>
<evidence type="ECO:0000256" key="5">
    <source>
        <dbReference type="ARBA" id="ARBA00022692"/>
    </source>
</evidence>
<reference evidence="16" key="1">
    <citation type="submission" date="2017-09" db="EMBL/GenBank/DDBJ databases">
        <title>Developmental regulation of the expression of Amaryllidaceae alkaloid biosynthetic genes in Narcissus papyraceus.</title>
        <authorList>
            <person name="Hotchandani T."/>
            <person name="Desgagne-Penix I."/>
        </authorList>
    </citation>
    <scope>NUCLEOTIDE SEQUENCE</scope>
</reference>
<evidence type="ECO:0000256" key="4">
    <source>
        <dbReference type="ARBA" id="ARBA00022589"/>
    </source>
</evidence>
<keyword evidence="8 15" id="KW-0560">Oxidoreductase</keyword>
<protein>
    <recommendedName>
        <fullName evidence="11">noroxomaritidine synthase</fullName>
        <ecNumber evidence="11">1.14.19.50</ecNumber>
    </recommendedName>
</protein>
<dbReference type="InterPro" id="IPR017972">
    <property type="entry name" value="Cyt_P450_CS"/>
</dbReference>
<keyword evidence="14 15" id="KW-0349">Heme</keyword>
<evidence type="ECO:0000256" key="15">
    <source>
        <dbReference type="RuleBase" id="RU000461"/>
    </source>
</evidence>
<dbReference type="GO" id="GO:0005506">
    <property type="term" value="F:iron ion binding"/>
    <property type="evidence" value="ECO:0007669"/>
    <property type="project" value="InterPro"/>
</dbReference>
<dbReference type="GO" id="GO:0004497">
    <property type="term" value="F:monooxygenase activity"/>
    <property type="evidence" value="ECO:0007669"/>
    <property type="project" value="UniProtKB-KW"/>
</dbReference>
<evidence type="ECO:0000256" key="14">
    <source>
        <dbReference type="PIRSR" id="PIRSR602401-1"/>
    </source>
</evidence>
<keyword evidence="9 14" id="KW-0408">Iron</keyword>
<accession>A0A346TLF6</accession>
<evidence type="ECO:0000313" key="16">
    <source>
        <dbReference type="EMBL" id="AXU39906.1"/>
    </source>
</evidence>
<sequence>MESHRAIPCPSNIPTKNHHTHTMATSSAWLIFSDHYPEILIAIACLLTFSFLLSARSLREDGLPYNWPIFGMLPAIISNSQFNDFITARLRKTGWTFIFKGPWLLDMDYIFTCDPSNINHMFNDNFENYPKGELGKVFDIFGNNIFNADGDLWHDHRKMAQTILWDGNYRAMQATFIRNKMDNALIPILDSAACKQKPVDLQDVFLRFTFDTSCFSVISADPESLTTEFPAVPFSRAADEALDAALTRHITPRVIWKLKRFFNIGSERTLAMAWKVIDSYIYDKIAELKARRKLAGKINSYDAVSFYMDNFNIHDDKFLRDNAFTYLLAQRNTQSLTMTWLFYALFANPKVELKILSELRLIVDESSERKSKDGFTLFDSNMIQSAIYLHAALCEALRMYPPVPFEIKDAHKADVLPSGHKVRAGEKILFSPYAMARMKGVWGDDCLEFKPERWITGNGTLKHEPAYKFFAFSAGPRICLGKELSFTQMKMVVATIVYNFHVQMVKGHVVEQNNSILMDMKHGLMVEVRKRSVM</sequence>
<dbReference type="GO" id="GO:0016020">
    <property type="term" value="C:membrane"/>
    <property type="evidence" value="ECO:0007669"/>
    <property type="project" value="UniProtKB-SubCell"/>
</dbReference>
<evidence type="ECO:0000256" key="11">
    <source>
        <dbReference type="ARBA" id="ARBA00039071"/>
    </source>
</evidence>
<comment type="similarity">
    <text evidence="3 15">Belongs to the cytochrome P450 family.</text>
</comment>